<feature type="domain" description="EamA" evidence="2">
    <location>
        <begin position="129"/>
        <end position="262"/>
    </location>
</feature>
<evidence type="ECO:0000313" key="4">
    <source>
        <dbReference type="Proteomes" id="UP000039865"/>
    </source>
</evidence>
<gene>
    <name evidence="3" type="primary">Contig13637.g14542</name>
    <name evidence="3" type="ORF">STYLEM_4177</name>
</gene>
<dbReference type="Proteomes" id="UP000039865">
    <property type="component" value="Unassembled WGS sequence"/>
</dbReference>
<evidence type="ECO:0000256" key="1">
    <source>
        <dbReference type="SAM" id="Phobius"/>
    </source>
</evidence>
<reference evidence="3 4" key="1">
    <citation type="submission" date="2014-06" db="EMBL/GenBank/DDBJ databases">
        <authorList>
            <person name="Swart Estienne"/>
        </authorList>
    </citation>
    <scope>NUCLEOTIDE SEQUENCE [LARGE SCALE GENOMIC DNA]</scope>
    <source>
        <strain evidence="3 4">130c</strain>
    </source>
</reference>
<feature type="transmembrane region" description="Helical" evidence="1">
    <location>
        <begin position="245"/>
        <end position="265"/>
    </location>
</feature>
<dbReference type="EMBL" id="CCKQ01004058">
    <property type="protein sequence ID" value="CDW75190.1"/>
    <property type="molecule type" value="Genomic_DNA"/>
</dbReference>
<feature type="transmembrane region" description="Helical" evidence="1">
    <location>
        <begin position="192"/>
        <end position="213"/>
    </location>
</feature>
<sequence length="267" mass="29791">MLWYSTCNPIICYLISNGIKYRNGSSTIVYAEGFGFVFVYLLYYLITSILNKRQHGQIWSKDRSAFLKKDGGINYVNLLGMLIRVLFQGLALINMGLMSYYSKKAGISTTTSKSTSTQVNESSEISVLIPILLALGQCILFTGTALTVRIVSKQGYSTLQFSFDIGLLLGIFYIGMFIYEHYNVQPYQFSDVIYFFVAAFILILSIMTQNYALKMGKGGLASAIVQTQCFFQLLIEITFDKKIPNLMQIIALICGILGAVTIALAKN</sequence>
<dbReference type="Pfam" id="PF00892">
    <property type="entry name" value="EamA"/>
    <property type="match status" value="1"/>
</dbReference>
<dbReference type="AlphaFoldDB" id="A0A077ZZ40"/>
<dbReference type="SUPFAM" id="SSF103481">
    <property type="entry name" value="Multidrug resistance efflux transporter EmrE"/>
    <property type="match status" value="1"/>
</dbReference>
<protein>
    <recommendedName>
        <fullName evidence="2">EamA domain-containing protein</fullName>
    </recommendedName>
</protein>
<feature type="transmembrane region" description="Helical" evidence="1">
    <location>
        <begin position="127"/>
        <end position="151"/>
    </location>
</feature>
<feature type="transmembrane region" description="Helical" evidence="1">
    <location>
        <begin position="72"/>
        <end position="93"/>
    </location>
</feature>
<dbReference type="InterPro" id="IPR000620">
    <property type="entry name" value="EamA_dom"/>
</dbReference>
<organism evidence="3 4">
    <name type="scientific">Stylonychia lemnae</name>
    <name type="common">Ciliate</name>
    <dbReference type="NCBI Taxonomy" id="5949"/>
    <lineage>
        <taxon>Eukaryota</taxon>
        <taxon>Sar</taxon>
        <taxon>Alveolata</taxon>
        <taxon>Ciliophora</taxon>
        <taxon>Intramacronucleata</taxon>
        <taxon>Spirotrichea</taxon>
        <taxon>Stichotrichia</taxon>
        <taxon>Sporadotrichida</taxon>
        <taxon>Oxytrichidae</taxon>
        <taxon>Stylonychinae</taxon>
        <taxon>Stylonychia</taxon>
    </lineage>
</organism>
<proteinExistence type="predicted"/>
<evidence type="ECO:0000259" key="2">
    <source>
        <dbReference type="Pfam" id="PF00892"/>
    </source>
</evidence>
<keyword evidence="1" id="KW-1133">Transmembrane helix</keyword>
<dbReference type="InterPro" id="IPR037185">
    <property type="entry name" value="EmrE-like"/>
</dbReference>
<evidence type="ECO:0000313" key="3">
    <source>
        <dbReference type="EMBL" id="CDW75190.1"/>
    </source>
</evidence>
<keyword evidence="4" id="KW-1185">Reference proteome</keyword>
<dbReference type="OrthoDB" id="325084at2759"/>
<dbReference type="InParanoid" id="A0A077ZZ40"/>
<accession>A0A077ZZ40</accession>
<name>A0A077ZZ40_STYLE</name>
<dbReference type="GO" id="GO:0016020">
    <property type="term" value="C:membrane"/>
    <property type="evidence" value="ECO:0007669"/>
    <property type="project" value="InterPro"/>
</dbReference>
<keyword evidence="1" id="KW-0472">Membrane</keyword>
<feature type="transmembrane region" description="Helical" evidence="1">
    <location>
        <begin position="28"/>
        <end position="51"/>
    </location>
</feature>
<keyword evidence="1" id="KW-0812">Transmembrane</keyword>
<feature type="transmembrane region" description="Helical" evidence="1">
    <location>
        <begin position="163"/>
        <end position="180"/>
    </location>
</feature>